<evidence type="ECO:0000256" key="2">
    <source>
        <dbReference type="SAM" id="SignalP"/>
    </source>
</evidence>
<accession>A0A1Y1QCV6</accession>
<reference evidence="4 5" key="1">
    <citation type="submission" date="2017-01" db="EMBL/GenBank/DDBJ databases">
        <title>Novel large sulfur bacteria in the metagenomes of groundwater-fed chemosynthetic microbial mats in the Lake Huron basin.</title>
        <authorList>
            <person name="Sharrar A.M."/>
            <person name="Flood B.E."/>
            <person name="Bailey J.V."/>
            <person name="Jones D.S."/>
            <person name="Biddanda B."/>
            <person name="Ruberg S.A."/>
            <person name="Marcus D.N."/>
            <person name="Dick G.J."/>
        </authorList>
    </citation>
    <scope>NUCLEOTIDE SEQUENCE [LARGE SCALE GENOMIC DNA]</scope>
    <source>
        <strain evidence="4">A8</strain>
    </source>
</reference>
<gene>
    <name evidence="4" type="ORF">BWK73_41260</name>
</gene>
<dbReference type="PANTHER" id="PTHR37423:SF2">
    <property type="entry name" value="MEMBRANE-BOUND LYTIC MUREIN TRANSGLYCOSYLASE C"/>
    <property type="match status" value="1"/>
</dbReference>
<dbReference type="InterPro" id="IPR036779">
    <property type="entry name" value="LysM_dom_sf"/>
</dbReference>
<evidence type="ECO:0000313" key="4">
    <source>
        <dbReference type="EMBL" id="OQX02877.1"/>
    </source>
</evidence>
<proteinExistence type="inferred from homology"/>
<dbReference type="CDD" id="cd00254">
    <property type="entry name" value="LT-like"/>
    <property type="match status" value="1"/>
</dbReference>
<evidence type="ECO:0000256" key="1">
    <source>
        <dbReference type="ARBA" id="ARBA00007734"/>
    </source>
</evidence>
<dbReference type="EMBL" id="MTEJ01000449">
    <property type="protein sequence ID" value="OQX02877.1"/>
    <property type="molecule type" value="Genomic_DNA"/>
</dbReference>
<dbReference type="SUPFAM" id="SSF53955">
    <property type="entry name" value="Lysozyme-like"/>
    <property type="match status" value="1"/>
</dbReference>
<dbReference type="InterPro" id="IPR023346">
    <property type="entry name" value="Lysozyme-like_dom_sf"/>
</dbReference>
<feature type="signal peptide" evidence="2">
    <location>
        <begin position="1"/>
        <end position="30"/>
    </location>
</feature>
<feature type="chain" id="PRO_5012847231" description="LysM domain-containing protein" evidence="2">
    <location>
        <begin position="31"/>
        <end position="263"/>
    </location>
</feature>
<keyword evidence="2" id="KW-0732">Signal</keyword>
<sequence length="263" mass="28037">MNKGVLSAVSVTLTAALITLVNVAFNPVHAAGCQTLSSDNLQERASAFHPTIQSAASQHGVSTSLIKAVITVESCFRSKARGSLGEKGLMQLMPATARRFNIRNGYSAQQNINGGARYLSYLLQRYSGNVQRTVAAYNAGEGRIKPTGRIPNKYYVSKVMQAYGKFSGKGETALATPLVANVTTTTVAKQPIFRKASWKAAAPSASTTALPWADLPTGTYTAKAGDTVYAVMRNTGVHVNKIIKINNLSAPYNIQAGQVLRLN</sequence>
<evidence type="ECO:0000259" key="3">
    <source>
        <dbReference type="PROSITE" id="PS51782"/>
    </source>
</evidence>
<dbReference type="Pfam" id="PF01476">
    <property type="entry name" value="LysM"/>
    <property type="match status" value="1"/>
</dbReference>
<protein>
    <recommendedName>
        <fullName evidence="3">LysM domain-containing protein</fullName>
    </recommendedName>
</protein>
<dbReference type="CDD" id="cd00118">
    <property type="entry name" value="LysM"/>
    <property type="match status" value="1"/>
</dbReference>
<name>A0A1Y1QCV6_9GAMM</name>
<feature type="domain" description="LysM" evidence="3">
    <location>
        <begin position="218"/>
        <end position="262"/>
    </location>
</feature>
<dbReference type="SMART" id="SM00257">
    <property type="entry name" value="LysM"/>
    <property type="match status" value="1"/>
</dbReference>
<comment type="caution">
    <text evidence="4">The sequence shown here is derived from an EMBL/GenBank/DDBJ whole genome shotgun (WGS) entry which is preliminary data.</text>
</comment>
<dbReference type="AlphaFoldDB" id="A0A1Y1QCV6"/>
<dbReference type="PROSITE" id="PS51782">
    <property type="entry name" value="LYSM"/>
    <property type="match status" value="1"/>
</dbReference>
<dbReference type="Pfam" id="PF01464">
    <property type="entry name" value="SLT"/>
    <property type="match status" value="1"/>
</dbReference>
<dbReference type="PANTHER" id="PTHR37423">
    <property type="entry name" value="SOLUBLE LYTIC MUREIN TRANSGLYCOSYLASE-RELATED"/>
    <property type="match status" value="1"/>
</dbReference>
<evidence type="ECO:0000313" key="5">
    <source>
        <dbReference type="Proteomes" id="UP000192491"/>
    </source>
</evidence>
<dbReference type="Gene3D" id="1.10.530.10">
    <property type="match status" value="1"/>
</dbReference>
<organism evidence="4 5">
    <name type="scientific">Thiothrix lacustris</name>
    <dbReference type="NCBI Taxonomy" id="525917"/>
    <lineage>
        <taxon>Bacteria</taxon>
        <taxon>Pseudomonadati</taxon>
        <taxon>Pseudomonadota</taxon>
        <taxon>Gammaproteobacteria</taxon>
        <taxon>Thiotrichales</taxon>
        <taxon>Thiotrichaceae</taxon>
        <taxon>Thiothrix</taxon>
    </lineage>
</organism>
<dbReference type="InterPro" id="IPR008258">
    <property type="entry name" value="Transglycosylase_SLT_dom_1"/>
</dbReference>
<dbReference type="Proteomes" id="UP000192491">
    <property type="component" value="Unassembled WGS sequence"/>
</dbReference>
<comment type="similarity">
    <text evidence="1">Belongs to the transglycosylase Slt family.</text>
</comment>
<dbReference type="Gene3D" id="3.10.350.10">
    <property type="entry name" value="LysM domain"/>
    <property type="match status" value="1"/>
</dbReference>
<dbReference type="SUPFAM" id="SSF54106">
    <property type="entry name" value="LysM domain"/>
    <property type="match status" value="1"/>
</dbReference>
<dbReference type="InterPro" id="IPR018392">
    <property type="entry name" value="LysM"/>
</dbReference>